<dbReference type="Gene3D" id="3.40.50.1820">
    <property type="entry name" value="alpha/beta hydrolase"/>
    <property type="match status" value="1"/>
</dbReference>
<evidence type="ECO:0000313" key="2">
    <source>
        <dbReference type="EMBL" id="TCP16134.1"/>
    </source>
</evidence>
<accession>A0A4R2N5J4</accession>
<name>A0A4R2N5J4_9BACL</name>
<dbReference type="Proteomes" id="UP000295416">
    <property type="component" value="Unassembled WGS sequence"/>
</dbReference>
<keyword evidence="3" id="KW-1185">Reference proteome</keyword>
<organism evidence="2 3">
    <name type="scientific">Scopulibacillus darangshiensis</name>
    <dbReference type="NCBI Taxonomy" id="442528"/>
    <lineage>
        <taxon>Bacteria</taxon>
        <taxon>Bacillati</taxon>
        <taxon>Bacillota</taxon>
        <taxon>Bacilli</taxon>
        <taxon>Bacillales</taxon>
        <taxon>Sporolactobacillaceae</taxon>
        <taxon>Scopulibacillus</taxon>
    </lineage>
</organism>
<dbReference type="InterPro" id="IPR029058">
    <property type="entry name" value="AB_hydrolase_fold"/>
</dbReference>
<evidence type="ECO:0008006" key="4">
    <source>
        <dbReference type="Google" id="ProtNLM"/>
    </source>
</evidence>
<protein>
    <recommendedName>
        <fullName evidence="4">Prolyl oligopeptidase family protein</fullName>
    </recommendedName>
</protein>
<proteinExistence type="predicted"/>
<reference evidence="2 3" key="1">
    <citation type="submission" date="2019-03" db="EMBL/GenBank/DDBJ databases">
        <title>Genomic Encyclopedia of Type Strains, Phase IV (KMG-IV): sequencing the most valuable type-strain genomes for metagenomic binning, comparative biology and taxonomic classification.</title>
        <authorList>
            <person name="Goeker M."/>
        </authorList>
    </citation>
    <scope>NUCLEOTIDE SEQUENCE [LARGE SCALE GENOMIC DNA]</scope>
    <source>
        <strain evidence="2 3">DSM 19377</strain>
    </source>
</reference>
<sequence>MIVCVSLIGCSVNPNNDSKAHGKDHEKQANSKEKGKDKGAKQDGKVISMKPIEVPDSNSDTKNYQMMYWSQGIKVEAYVAAPSESGAYPLSVFCHGGYSTPDDQKAHVTTIGEGNDLFHYDKTLIENYPSGQITIVPMYRGYGHSGGTISGLAKNAADTQNAIKAVTTYFNTHKNFPGINKGHLYLSGVSLGSVKSSMKNLHGLQ</sequence>
<dbReference type="SUPFAM" id="SSF53474">
    <property type="entry name" value="alpha/beta-Hydrolases"/>
    <property type="match status" value="1"/>
</dbReference>
<evidence type="ECO:0000313" key="3">
    <source>
        <dbReference type="Proteomes" id="UP000295416"/>
    </source>
</evidence>
<dbReference type="AlphaFoldDB" id="A0A4R2N5J4"/>
<feature type="region of interest" description="Disordered" evidence="1">
    <location>
        <begin position="15"/>
        <end position="58"/>
    </location>
</feature>
<gene>
    <name evidence="2" type="ORF">EV207_1942</name>
</gene>
<dbReference type="EMBL" id="SLXK01000094">
    <property type="protein sequence ID" value="TCP16134.1"/>
    <property type="molecule type" value="Genomic_DNA"/>
</dbReference>
<comment type="caution">
    <text evidence="2">The sequence shown here is derived from an EMBL/GenBank/DDBJ whole genome shotgun (WGS) entry which is preliminary data.</text>
</comment>
<evidence type="ECO:0000256" key="1">
    <source>
        <dbReference type="SAM" id="MobiDB-lite"/>
    </source>
</evidence>
<feature type="compositionally biased region" description="Basic and acidic residues" evidence="1">
    <location>
        <begin position="18"/>
        <end position="44"/>
    </location>
</feature>